<dbReference type="GO" id="GO:0006281">
    <property type="term" value="P:DNA repair"/>
    <property type="evidence" value="ECO:0007669"/>
    <property type="project" value="TreeGrafter"/>
</dbReference>
<evidence type="ECO:0000256" key="1">
    <source>
        <dbReference type="SAM" id="MobiDB-lite"/>
    </source>
</evidence>
<dbReference type="GO" id="GO:0005634">
    <property type="term" value="C:nucleus"/>
    <property type="evidence" value="ECO:0007669"/>
    <property type="project" value="TreeGrafter"/>
</dbReference>
<name>A0A8K0UVM6_9AGAR</name>
<dbReference type="Gene3D" id="1.10.10.1200">
    <property type="entry name" value="MAGE homology domain, winged helix WH1 motif"/>
    <property type="match status" value="1"/>
</dbReference>
<dbReference type="PROSITE" id="PS50838">
    <property type="entry name" value="MAGE"/>
    <property type="match status" value="1"/>
</dbReference>
<protein>
    <submittedName>
        <fullName evidence="3">MAGE-domain-containing protein</fullName>
    </submittedName>
</protein>
<organism evidence="3 4">
    <name type="scientific">Cristinia sonorae</name>
    <dbReference type="NCBI Taxonomy" id="1940300"/>
    <lineage>
        <taxon>Eukaryota</taxon>
        <taxon>Fungi</taxon>
        <taxon>Dikarya</taxon>
        <taxon>Basidiomycota</taxon>
        <taxon>Agaricomycotina</taxon>
        <taxon>Agaricomycetes</taxon>
        <taxon>Agaricomycetidae</taxon>
        <taxon>Agaricales</taxon>
        <taxon>Pleurotineae</taxon>
        <taxon>Stephanosporaceae</taxon>
        <taxon>Cristinia</taxon>
    </lineage>
</organism>
<feature type="compositionally biased region" description="Acidic residues" evidence="1">
    <location>
        <begin position="36"/>
        <end position="62"/>
    </location>
</feature>
<dbReference type="InterPro" id="IPR037445">
    <property type="entry name" value="MAGE"/>
</dbReference>
<dbReference type="Gene3D" id="1.10.10.1210">
    <property type="entry name" value="MAGE homology domain, winged helix WH2 motif"/>
    <property type="match status" value="1"/>
</dbReference>
<dbReference type="Proteomes" id="UP000813824">
    <property type="component" value="Unassembled WGS sequence"/>
</dbReference>
<feature type="region of interest" description="Disordered" evidence="1">
    <location>
        <begin position="1"/>
        <end position="68"/>
    </location>
</feature>
<gene>
    <name evidence="3" type="ORF">BXZ70DRAFT_1069995</name>
</gene>
<evidence type="ECO:0000313" key="3">
    <source>
        <dbReference type="EMBL" id="KAH8105337.1"/>
    </source>
</evidence>
<reference evidence="3" key="1">
    <citation type="journal article" date="2021" name="New Phytol.">
        <title>Evolutionary innovations through gain and loss of genes in the ectomycorrhizal Boletales.</title>
        <authorList>
            <person name="Wu G."/>
            <person name="Miyauchi S."/>
            <person name="Morin E."/>
            <person name="Kuo A."/>
            <person name="Drula E."/>
            <person name="Varga T."/>
            <person name="Kohler A."/>
            <person name="Feng B."/>
            <person name="Cao Y."/>
            <person name="Lipzen A."/>
            <person name="Daum C."/>
            <person name="Hundley H."/>
            <person name="Pangilinan J."/>
            <person name="Johnson J."/>
            <person name="Barry K."/>
            <person name="LaButti K."/>
            <person name="Ng V."/>
            <person name="Ahrendt S."/>
            <person name="Min B."/>
            <person name="Choi I.G."/>
            <person name="Park H."/>
            <person name="Plett J.M."/>
            <person name="Magnuson J."/>
            <person name="Spatafora J.W."/>
            <person name="Nagy L.G."/>
            <person name="Henrissat B."/>
            <person name="Grigoriev I.V."/>
            <person name="Yang Z.L."/>
            <person name="Xu J."/>
            <person name="Martin F.M."/>
        </authorList>
    </citation>
    <scope>NUCLEOTIDE SEQUENCE</scope>
    <source>
        <strain evidence="3">KKN 215</strain>
    </source>
</reference>
<evidence type="ECO:0000259" key="2">
    <source>
        <dbReference type="PROSITE" id="PS50838"/>
    </source>
</evidence>
<dbReference type="InterPro" id="IPR041898">
    <property type="entry name" value="MAGE_WH1"/>
</dbReference>
<dbReference type="PANTHER" id="PTHR11736">
    <property type="entry name" value="MELANOMA-ASSOCIATED ANTIGEN MAGE ANTIGEN"/>
    <property type="match status" value="1"/>
</dbReference>
<sequence>MARAATRSQRQPSQSQQPRGAPRGTQNGRTQRAPVEEDDDEEEAGEGDDDDAMQEDGEEGGSDDTSRKAHDLVRLALFSEQRRIPLRRDDISKKVLGAKSRAFGEVFSRAQDILRKTFGMEMVELRPRAEAEDSTTAKEKEAMNIKKKAAVAGTKTFILRSVLDPGLIQAAVARDDELLQVEQAEKLVASDDEVEYDNTLGTYSTGSIFAWHSSDQLGSIGILYVILALILVNGRSLSDNTLRANLKTLRLLPTTYVPVSNQATHQDMTMDAYLNQLVRQSFIERVRVGEVKGAKKRGRAPAATQGEDNANMIEWRWGARAISEVGETGIAKFVAEFMVHREYYGDDEGGSNETEKVQKNVEKMLQGIEKAAGSGKLLDITGK</sequence>
<dbReference type="EMBL" id="JAEVFJ010000004">
    <property type="protein sequence ID" value="KAH8105337.1"/>
    <property type="molecule type" value="Genomic_DNA"/>
</dbReference>
<evidence type="ECO:0000313" key="4">
    <source>
        <dbReference type="Proteomes" id="UP000813824"/>
    </source>
</evidence>
<keyword evidence="4" id="KW-1185">Reference proteome</keyword>
<dbReference type="InterPro" id="IPR041899">
    <property type="entry name" value="MAGE_WH2"/>
</dbReference>
<dbReference type="InterPro" id="IPR002190">
    <property type="entry name" value="MHD_dom"/>
</dbReference>
<accession>A0A8K0UVM6</accession>
<dbReference type="PANTHER" id="PTHR11736:SF14">
    <property type="entry name" value="NSE3 HOMOLOG, SMC5-SMC6 COMPLEX COMPONENT"/>
    <property type="match status" value="1"/>
</dbReference>
<dbReference type="Pfam" id="PF01454">
    <property type="entry name" value="MAGE"/>
    <property type="match status" value="1"/>
</dbReference>
<proteinExistence type="predicted"/>
<feature type="compositionally biased region" description="Low complexity" evidence="1">
    <location>
        <begin position="1"/>
        <end position="23"/>
    </location>
</feature>
<dbReference type="OrthoDB" id="205198at2759"/>
<feature type="domain" description="MAGE" evidence="2">
    <location>
        <begin position="65"/>
        <end position="131"/>
    </location>
</feature>
<dbReference type="AlphaFoldDB" id="A0A8K0UVM6"/>
<comment type="caution">
    <text evidence="3">The sequence shown here is derived from an EMBL/GenBank/DDBJ whole genome shotgun (WGS) entry which is preliminary data.</text>
</comment>
<dbReference type="SMART" id="SM01373">
    <property type="entry name" value="MAGE"/>
    <property type="match status" value="1"/>
</dbReference>